<evidence type="ECO:0000256" key="12">
    <source>
        <dbReference type="ARBA" id="ARBA00023012"/>
    </source>
</evidence>
<dbReference type="SUPFAM" id="SSF52172">
    <property type="entry name" value="CheY-like"/>
    <property type="match status" value="1"/>
</dbReference>
<dbReference type="CDD" id="cd17546">
    <property type="entry name" value="REC_hyHK_CKI1_RcsC-like"/>
    <property type="match status" value="1"/>
</dbReference>
<dbReference type="PRINTS" id="PR00344">
    <property type="entry name" value="BCTRLSENSOR"/>
</dbReference>
<proteinExistence type="predicted"/>
<dbReference type="InterPro" id="IPR001789">
    <property type="entry name" value="Sig_transdc_resp-reg_receiver"/>
</dbReference>
<feature type="coiled-coil region" evidence="15">
    <location>
        <begin position="188"/>
        <end position="225"/>
    </location>
</feature>
<evidence type="ECO:0000256" key="1">
    <source>
        <dbReference type="ARBA" id="ARBA00000085"/>
    </source>
</evidence>
<dbReference type="CDD" id="cd16922">
    <property type="entry name" value="HATPase_EvgS-ArcB-TorS-like"/>
    <property type="match status" value="1"/>
</dbReference>
<evidence type="ECO:0000256" key="16">
    <source>
        <dbReference type="SAM" id="Phobius"/>
    </source>
</evidence>
<dbReference type="Gene3D" id="3.30.565.10">
    <property type="entry name" value="Histidine kinase-like ATPase, C-terminal domain"/>
    <property type="match status" value="1"/>
</dbReference>
<dbReference type="EC" id="2.7.13.3" evidence="3"/>
<keyword evidence="11 16" id="KW-1133">Transmembrane helix</keyword>
<keyword evidence="12" id="KW-0902">Two-component regulatory system</keyword>
<feature type="domain" description="Response regulatory" evidence="18">
    <location>
        <begin position="475"/>
        <end position="592"/>
    </location>
</feature>
<evidence type="ECO:0000256" key="14">
    <source>
        <dbReference type="PROSITE-ProRule" id="PRU00169"/>
    </source>
</evidence>
<feature type="transmembrane region" description="Helical" evidence="16">
    <location>
        <begin position="21"/>
        <end position="38"/>
    </location>
</feature>
<dbReference type="PROSITE" id="PS50109">
    <property type="entry name" value="HIS_KIN"/>
    <property type="match status" value="1"/>
</dbReference>
<sequence length="601" mass="67089">MKQDKKLYKRKHQPYFEQNNLAASLSQFILFLSLYLLPVDGRDHAASSTAALIIISLLTALKILMIFFAGPGRPGKIIAIILINLTALFWSSIYLLELLAHPRLSHHTIYLIVLIIGIAGSGVFSLYKRKALTLSFLISLELTAIVYTFLFLREIPGAIITGLSVSFLFNLYFMLVHNKSWQSFLKEKEKSEQLARRLNEDKIKLEILNRNLDEALEAAKKYSRLKDEFVATVSHEIRTPMNGIIGMSSLLEESALDEEQQEYNQMIRNSADTLLTIINDILDFSKIEAGKVTFETVSFNLFELCRELITLYDKKAGANGTTLEMSYAPNAPHTVTGDPTRIRQVLTNLISNAIKFTRNGHILLEVAVEEAEGLRLTVSDSGVGIPPEKLRDIFKAFTQADASTTRKYGGTGLGLAITSKLITLMGGHIEVSSTPGEGSSFAVILPLKPAPDTAGLPENNDIRGNNIGYNWSEKKILVVDDNEINLKVAQKLLRKQQPSITLAKDGREALNKAMSTVFDCIMMDIEMPVMNGLEATRLLRSKAGPNQKTPIIALTANALKGDRERYLRAGMNDYLSKPLNKDELREKVAYWLQQPKEVRTN</sequence>
<comment type="caution">
    <text evidence="19">The sequence shown here is derived from an EMBL/GenBank/DDBJ whole genome shotgun (WGS) entry which is preliminary data.</text>
</comment>
<evidence type="ECO:0000256" key="8">
    <source>
        <dbReference type="ARBA" id="ARBA00022741"/>
    </source>
</evidence>
<protein>
    <recommendedName>
        <fullName evidence="3">histidine kinase</fullName>
        <ecNumber evidence="3">2.7.13.3</ecNumber>
    </recommendedName>
</protein>
<dbReference type="InterPro" id="IPR036097">
    <property type="entry name" value="HisK_dim/P_sf"/>
</dbReference>
<dbReference type="Pfam" id="PF02518">
    <property type="entry name" value="HATPase_c"/>
    <property type="match status" value="1"/>
</dbReference>
<dbReference type="Gene3D" id="3.40.50.2300">
    <property type="match status" value="1"/>
</dbReference>
<dbReference type="InterPro" id="IPR005467">
    <property type="entry name" value="His_kinase_dom"/>
</dbReference>
<dbReference type="SMART" id="SM00387">
    <property type="entry name" value="HATPase_c"/>
    <property type="match status" value="1"/>
</dbReference>
<evidence type="ECO:0000256" key="15">
    <source>
        <dbReference type="SAM" id="Coils"/>
    </source>
</evidence>
<keyword evidence="13 16" id="KW-0472">Membrane</keyword>
<dbReference type="SUPFAM" id="SSF55874">
    <property type="entry name" value="ATPase domain of HSP90 chaperone/DNA topoisomerase II/histidine kinase"/>
    <property type="match status" value="1"/>
</dbReference>
<feature type="transmembrane region" description="Helical" evidence="16">
    <location>
        <begin position="158"/>
        <end position="176"/>
    </location>
</feature>
<dbReference type="InterPro" id="IPR003594">
    <property type="entry name" value="HATPase_dom"/>
</dbReference>
<dbReference type="SMART" id="SM00388">
    <property type="entry name" value="HisKA"/>
    <property type="match status" value="1"/>
</dbReference>
<reference evidence="19" key="1">
    <citation type="journal article" date="2020" name="mSystems">
        <title>Genome- and Community-Level Interaction Insights into Carbon Utilization and Element Cycling Functions of Hydrothermarchaeota in Hydrothermal Sediment.</title>
        <authorList>
            <person name="Zhou Z."/>
            <person name="Liu Y."/>
            <person name="Xu W."/>
            <person name="Pan J."/>
            <person name="Luo Z.H."/>
            <person name="Li M."/>
        </authorList>
    </citation>
    <scope>NUCLEOTIDE SEQUENCE [LARGE SCALE GENOMIC DNA]</scope>
    <source>
        <strain evidence="19">HyVt-456</strain>
    </source>
</reference>
<evidence type="ECO:0000256" key="6">
    <source>
        <dbReference type="ARBA" id="ARBA00022679"/>
    </source>
</evidence>
<keyword evidence="5 14" id="KW-0597">Phosphoprotein</keyword>
<organism evidence="19">
    <name type="scientific">Caldithrix abyssi</name>
    <dbReference type="NCBI Taxonomy" id="187145"/>
    <lineage>
        <taxon>Bacteria</taxon>
        <taxon>Pseudomonadati</taxon>
        <taxon>Calditrichota</taxon>
        <taxon>Calditrichia</taxon>
        <taxon>Calditrichales</taxon>
        <taxon>Calditrichaceae</taxon>
        <taxon>Caldithrix</taxon>
    </lineage>
</organism>
<feature type="modified residue" description="4-aspartylphosphate" evidence="14">
    <location>
        <position position="524"/>
    </location>
</feature>
<dbReference type="Pfam" id="PF00072">
    <property type="entry name" value="Response_reg"/>
    <property type="match status" value="1"/>
</dbReference>
<feature type="transmembrane region" description="Helical" evidence="16">
    <location>
        <begin position="77"/>
        <end position="96"/>
    </location>
</feature>
<dbReference type="InterPro" id="IPR036890">
    <property type="entry name" value="HATPase_C_sf"/>
</dbReference>
<comment type="catalytic activity">
    <reaction evidence="1">
        <text>ATP + protein L-histidine = ADP + protein N-phospho-L-histidine.</text>
        <dbReference type="EC" id="2.7.13.3"/>
    </reaction>
</comment>
<evidence type="ECO:0000256" key="9">
    <source>
        <dbReference type="ARBA" id="ARBA00022777"/>
    </source>
</evidence>
<evidence type="ECO:0000256" key="5">
    <source>
        <dbReference type="ARBA" id="ARBA00022553"/>
    </source>
</evidence>
<dbReference type="InterPro" id="IPR011006">
    <property type="entry name" value="CheY-like_superfamily"/>
</dbReference>
<dbReference type="SUPFAM" id="SSF47384">
    <property type="entry name" value="Homodimeric domain of signal transducing histidine kinase"/>
    <property type="match status" value="1"/>
</dbReference>
<evidence type="ECO:0000313" key="19">
    <source>
        <dbReference type="EMBL" id="HED12025.1"/>
    </source>
</evidence>
<dbReference type="Pfam" id="PF00512">
    <property type="entry name" value="HisKA"/>
    <property type="match status" value="1"/>
</dbReference>
<keyword evidence="15" id="KW-0175">Coiled coil</keyword>
<dbReference type="Gene3D" id="1.10.287.130">
    <property type="match status" value="1"/>
</dbReference>
<evidence type="ECO:0000256" key="3">
    <source>
        <dbReference type="ARBA" id="ARBA00012438"/>
    </source>
</evidence>
<evidence type="ECO:0000256" key="10">
    <source>
        <dbReference type="ARBA" id="ARBA00022840"/>
    </source>
</evidence>
<accession>A0A7V1LQ61</accession>
<evidence type="ECO:0000259" key="18">
    <source>
        <dbReference type="PROSITE" id="PS50110"/>
    </source>
</evidence>
<feature type="domain" description="Histidine kinase" evidence="17">
    <location>
        <begin position="232"/>
        <end position="449"/>
    </location>
</feature>
<dbReference type="Proteomes" id="UP000886005">
    <property type="component" value="Unassembled WGS sequence"/>
</dbReference>
<dbReference type="SMART" id="SM00448">
    <property type="entry name" value="REC"/>
    <property type="match status" value="1"/>
</dbReference>
<dbReference type="PANTHER" id="PTHR45339">
    <property type="entry name" value="HYBRID SIGNAL TRANSDUCTION HISTIDINE KINASE J"/>
    <property type="match status" value="1"/>
</dbReference>
<dbReference type="GO" id="GO:0000155">
    <property type="term" value="F:phosphorelay sensor kinase activity"/>
    <property type="evidence" value="ECO:0007669"/>
    <property type="project" value="InterPro"/>
</dbReference>
<name>A0A7V1LQ61_CALAY</name>
<evidence type="ECO:0000256" key="2">
    <source>
        <dbReference type="ARBA" id="ARBA00004651"/>
    </source>
</evidence>
<keyword evidence="10" id="KW-0067">ATP-binding</keyword>
<evidence type="ECO:0000256" key="13">
    <source>
        <dbReference type="ARBA" id="ARBA00023136"/>
    </source>
</evidence>
<dbReference type="EMBL" id="DRLD01000432">
    <property type="protein sequence ID" value="HED12025.1"/>
    <property type="molecule type" value="Genomic_DNA"/>
</dbReference>
<evidence type="ECO:0000256" key="4">
    <source>
        <dbReference type="ARBA" id="ARBA00022475"/>
    </source>
</evidence>
<dbReference type="InterPro" id="IPR004358">
    <property type="entry name" value="Sig_transdc_His_kin-like_C"/>
</dbReference>
<dbReference type="GO" id="GO:0005886">
    <property type="term" value="C:plasma membrane"/>
    <property type="evidence" value="ECO:0007669"/>
    <property type="project" value="UniProtKB-SubCell"/>
</dbReference>
<keyword evidence="7 16" id="KW-0812">Transmembrane</keyword>
<feature type="transmembrane region" description="Helical" evidence="16">
    <location>
        <begin position="50"/>
        <end position="70"/>
    </location>
</feature>
<comment type="subcellular location">
    <subcellularLocation>
        <location evidence="2">Cell membrane</location>
        <topology evidence="2">Multi-pass membrane protein</topology>
    </subcellularLocation>
</comment>
<dbReference type="AlphaFoldDB" id="A0A7V1LQ61"/>
<evidence type="ECO:0000256" key="11">
    <source>
        <dbReference type="ARBA" id="ARBA00022989"/>
    </source>
</evidence>
<keyword evidence="8" id="KW-0547">Nucleotide-binding</keyword>
<dbReference type="InterPro" id="IPR003661">
    <property type="entry name" value="HisK_dim/P_dom"/>
</dbReference>
<dbReference type="PROSITE" id="PS50110">
    <property type="entry name" value="RESPONSE_REGULATORY"/>
    <property type="match status" value="1"/>
</dbReference>
<keyword evidence="9" id="KW-0418">Kinase</keyword>
<dbReference type="CDD" id="cd00082">
    <property type="entry name" value="HisKA"/>
    <property type="match status" value="1"/>
</dbReference>
<keyword evidence="4" id="KW-1003">Cell membrane</keyword>
<feature type="transmembrane region" description="Helical" evidence="16">
    <location>
        <begin position="134"/>
        <end position="152"/>
    </location>
</feature>
<dbReference type="FunFam" id="3.30.565.10:FF:000078">
    <property type="entry name" value="Two-component sensor histidine kinase"/>
    <property type="match status" value="1"/>
</dbReference>
<evidence type="ECO:0000256" key="7">
    <source>
        <dbReference type="ARBA" id="ARBA00022692"/>
    </source>
</evidence>
<dbReference type="FunFam" id="1.10.287.130:FF:000003">
    <property type="entry name" value="Histidine kinase"/>
    <property type="match status" value="1"/>
</dbReference>
<feature type="transmembrane region" description="Helical" evidence="16">
    <location>
        <begin position="108"/>
        <end position="127"/>
    </location>
</feature>
<dbReference type="PANTHER" id="PTHR45339:SF1">
    <property type="entry name" value="HYBRID SIGNAL TRANSDUCTION HISTIDINE KINASE J"/>
    <property type="match status" value="1"/>
</dbReference>
<evidence type="ECO:0000259" key="17">
    <source>
        <dbReference type="PROSITE" id="PS50109"/>
    </source>
</evidence>
<keyword evidence="6" id="KW-0808">Transferase</keyword>
<dbReference type="GO" id="GO:0005524">
    <property type="term" value="F:ATP binding"/>
    <property type="evidence" value="ECO:0007669"/>
    <property type="project" value="UniProtKB-KW"/>
</dbReference>
<gene>
    <name evidence="19" type="ORF">ENJ10_15145</name>
</gene>